<accession>A0AAD7AE93</accession>
<evidence type="ECO:0000313" key="1">
    <source>
        <dbReference type="EMBL" id="KAJ7356529.1"/>
    </source>
</evidence>
<organism evidence="1 2">
    <name type="scientific">Mycena albidolilacea</name>
    <dbReference type="NCBI Taxonomy" id="1033008"/>
    <lineage>
        <taxon>Eukaryota</taxon>
        <taxon>Fungi</taxon>
        <taxon>Dikarya</taxon>
        <taxon>Basidiomycota</taxon>
        <taxon>Agaricomycotina</taxon>
        <taxon>Agaricomycetes</taxon>
        <taxon>Agaricomycetidae</taxon>
        <taxon>Agaricales</taxon>
        <taxon>Marasmiineae</taxon>
        <taxon>Mycenaceae</taxon>
        <taxon>Mycena</taxon>
    </lineage>
</organism>
<name>A0AAD7AE93_9AGAR</name>
<dbReference type="AlphaFoldDB" id="A0AAD7AE93"/>
<dbReference type="EMBL" id="JARIHO010000008">
    <property type="protein sequence ID" value="KAJ7356529.1"/>
    <property type="molecule type" value="Genomic_DNA"/>
</dbReference>
<reference evidence="1" key="1">
    <citation type="submission" date="2023-03" db="EMBL/GenBank/DDBJ databases">
        <title>Massive genome expansion in bonnet fungi (Mycena s.s.) driven by repeated elements and novel gene families across ecological guilds.</title>
        <authorList>
            <consortium name="Lawrence Berkeley National Laboratory"/>
            <person name="Harder C.B."/>
            <person name="Miyauchi S."/>
            <person name="Viragh M."/>
            <person name="Kuo A."/>
            <person name="Thoen E."/>
            <person name="Andreopoulos B."/>
            <person name="Lu D."/>
            <person name="Skrede I."/>
            <person name="Drula E."/>
            <person name="Henrissat B."/>
            <person name="Morin E."/>
            <person name="Kohler A."/>
            <person name="Barry K."/>
            <person name="LaButti K."/>
            <person name="Morin E."/>
            <person name="Salamov A."/>
            <person name="Lipzen A."/>
            <person name="Mereny Z."/>
            <person name="Hegedus B."/>
            <person name="Baldrian P."/>
            <person name="Stursova M."/>
            <person name="Weitz H."/>
            <person name="Taylor A."/>
            <person name="Grigoriev I.V."/>
            <person name="Nagy L.G."/>
            <person name="Martin F."/>
            <person name="Kauserud H."/>
        </authorList>
    </citation>
    <scope>NUCLEOTIDE SEQUENCE</scope>
    <source>
        <strain evidence="1">CBHHK002</strain>
    </source>
</reference>
<protein>
    <submittedName>
        <fullName evidence="1">Uncharacterized protein</fullName>
    </submittedName>
</protein>
<sequence length="86" mass="9571">MVQARNKEPPHLLPYCLNPQIHSDIPYLAPDRDESHPFSYAQIIGIFYADVVNTAPGANPKLNPWSFCGSSATNVEQASTEVWSQQ</sequence>
<comment type="caution">
    <text evidence="1">The sequence shown here is derived from an EMBL/GenBank/DDBJ whole genome shotgun (WGS) entry which is preliminary data.</text>
</comment>
<keyword evidence="2" id="KW-1185">Reference proteome</keyword>
<proteinExistence type="predicted"/>
<evidence type="ECO:0000313" key="2">
    <source>
        <dbReference type="Proteomes" id="UP001218218"/>
    </source>
</evidence>
<dbReference type="Proteomes" id="UP001218218">
    <property type="component" value="Unassembled WGS sequence"/>
</dbReference>
<gene>
    <name evidence="1" type="ORF">DFH08DRAFT_849295</name>
</gene>